<feature type="transmembrane region" description="Helical" evidence="15">
    <location>
        <begin position="155"/>
        <end position="173"/>
    </location>
</feature>
<dbReference type="PANTHER" id="PTHR44936:SF5">
    <property type="entry name" value="SENSOR HISTIDINE KINASE ENVZ"/>
    <property type="match status" value="1"/>
</dbReference>
<evidence type="ECO:0000256" key="7">
    <source>
        <dbReference type="ARBA" id="ARBA00022679"/>
    </source>
</evidence>
<keyword evidence="9" id="KW-0547">Nucleotide-binding</keyword>
<evidence type="ECO:0000256" key="12">
    <source>
        <dbReference type="ARBA" id="ARBA00022989"/>
    </source>
</evidence>
<dbReference type="SUPFAM" id="SSF47384">
    <property type="entry name" value="Homodimeric domain of signal transducing histidine kinase"/>
    <property type="match status" value="1"/>
</dbReference>
<feature type="domain" description="HAMP" evidence="17">
    <location>
        <begin position="174"/>
        <end position="225"/>
    </location>
</feature>
<keyword evidence="6" id="KW-0597">Phosphoprotein</keyword>
<feature type="transmembrane region" description="Helical" evidence="15">
    <location>
        <begin position="12"/>
        <end position="32"/>
    </location>
</feature>
<dbReference type="InterPro" id="IPR036097">
    <property type="entry name" value="HisK_dim/P_sf"/>
</dbReference>
<dbReference type="CDD" id="cd00082">
    <property type="entry name" value="HisKA"/>
    <property type="match status" value="1"/>
</dbReference>
<dbReference type="AlphaFoldDB" id="A0A840FAN8"/>
<dbReference type="GO" id="GO:0000155">
    <property type="term" value="F:phosphorelay sensor kinase activity"/>
    <property type="evidence" value="ECO:0007669"/>
    <property type="project" value="InterPro"/>
</dbReference>
<dbReference type="InterPro" id="IPR050980">
    <property type="entry name" value="2C_sensor_his_kinase"/>
</dbReference>
<keyword evidence="19" id="KW-1185">Reference proteome</keyword>
<dbReference type="PROSITE" id="PS50109">
    <property type="entry name" value="HIS_KIN"/>
    <property type="match status" value="1"/>
</dbReference>
<accession>A0A840FAN8</accession>
<keyword evidence="5" id="KW-0997">Cell inner membrane</keyword>
<dbReference type="PROSITE" id="PS50885">
    <property type="entry name" value="HAMP"/>
    <property type="match status" value="1"/>
</dbReference>
<dbReference type="InterPro" id="IPR036890">
    <property type="entry name" value="HATPase_C_sf"/>
</dbReference>
<evidence type="ECO:0000259" key="16">
    <source>
        <dbReference type="PROSITE" id="PS50109"/>
    </source>
</evidence>
<evidence type="ECO:0000256" key="3">
    <source>
        <dbReference type="ARBA" id="ARBA00012438"/>
    </source>
</evidence>
<comment type="caution">
    <text evidence="18">The sequence shown here is derived from an EMBL/GenBank/DDBJ whole genome shotgun (WGS) entry which is preliminary data.</text>
</comment>
<dbReference type="Pfam" id="PF02518">
    <property type="entry name" value="HATPase_c"/>
    <property type="match status" value="1"/>
</dbReference>
<dbReference type="GO" id="GO:0005886">
    <property type="term" value="C:plasma membrane"/>
    <property type="evidence" value="ECO:0007669"/>
    <property type="project" value="UniProtKB-SubCell"/>
</dbReference>
<dbReference type="InterPro" id="IPR005467">
    <property type="entry name" value="His_kinase_dom"/>
</dbReference>
<keyword evidence="11" id="KW-0067">ATP-binding</keyword>
<feature type="domain" description="Histidine kinase" evidence="16">
    <location>
        <begin position="233"/>
        <end position="432"/>
    </location>
</feature>
<organism evidence="18 19">
    <name type="scientific">Sphingomonas jinjuensis</name>
    <dbReference type="NCBI Taxonomy" id="535907"/>
    <lineage>
        <taxon>Bacteria</taxon>
        <taxon>Pseudomonadati</taxon>
        <taxon>Pseudomonadota</taxon>
        <taxon>Alphaproteobacteria</taxon>
        <taxon>Sphingomonadales</taxon>
        <taxon>Sphingomonadaceae</taxon>
        <taxon>Sphingomonas</taxon>
    </lineage>
</organism>
<keyword evidence="13" id="KW-0902">Two-component regulatory system</keyword>
<evidence type="ECO:0000256" key="14">
    <source>
        <dbReference type="ARBA" id="ARBA00023136"/>
    </source>
</evidence>
<dbReference type="GO" id="GO:0005524">
    <property type="term" value="F:ATP binding"/>
    <property type="evidence" value="ECO:0007669"/>
    <property type="project" value="UniProtKB-KW"/>
</dbReference>
<dbReference type="Gene3D" id="3.30.565.10">
    <property type="entry name" value="Histidine kinase-like ATPase, C-terminal domain"/>
    <property type="match status" value="1"/>
</dbReference>
<keyword evidence="14 15" id="KW-0472">Membrane</keyword>
<keyword evidence="10 18" id="KW-0418">Kinase</keyword>
<evidence type="ECO:0000256" key="8">
    <source>
        <dbReference type="ARBA" id="ARBA00022692"/>
    </source>
</evidence>
<name>A0A840FAN8_9SPHN</name>
<dbReference type="Gene3D" id="1.10.287.130">
    <property type="match status" value="1"/>
</dbReference>
<keyword evidence="4" id="KW-1003">Cell membrane</keyword>
<gene>
    <name evidence="18" type="ORF">GGQ80_001597</name>
</gene>
<dbReference type="PRINTS" id="PR00344">
    <property type="entry name" value="BCTRLSENSOR"/>
</dbReference>
<evidence type="ECO:0000256" key="13">
    <source>
        <dbReference type="ARBA" id="ARBA00023012"/>
    </source>
</evidence>
<evidence type="ECO:0000256" key="5">
    <source>
        <dbReference type="ARBA" id="ARBA00022519"/>
    </source>
</evidence>
<dbReference type="PANTHER" id="PTHR44936">
    <property type="entry name" value="SENSOR PROTEIN CREC"/>
    <property type="match status" value="1"/>
</dbReference>
<evidence type="ECO:0000313" key="18">
    <source>
        <dbReference type="EMBL" id="MBB4153691.1"/>
    </source>
</evidence>
<evidence type="ECO:0000259" key="17">
    <source>
        <dbReference type="PROSITE" id="PS50885"/>
    </source>
</evidence>
<dbReference type="EC" id="2.7.13.3" evidence="3"/>
<evidence type="ECO:0000256" key="10">
    <source>
        <dbReference type="ARBA" id="ARBA00022777"/>
    </source>
</evidence>
<keyword evidence="12 15" id="KW-1133">Transmembrane helix</keyword>
<keyword evidence="8 15" id="KW-0812">Transmembrane</keyword>
<dbReference type="SMART" id="SM00304">
    <property type="entry name" value="HAMP"/>
    <property type="match status" value="1"/>
</dbReference>
<dbReference type="InterPro" id="IPR003661">
    <property type="entry name" value="HisK_dim/P_dom"/>
</dbReference>
<comment type="catalytic activity">
    <reaction evidence="1">
        <text>ATP + protein L-histidine = ADP + protein N-phospho-L-histidine.</text>
        <dbReference type="EC" id="2.7.13.3"/>
    </reaction>
</comment>
<evidence type="ECO:0000256" key="9">
    <source>
        <dbReference type="ARBA" id="ARBA00022741"/>
    </source>
</evidence>
<dbReference type="Pfam" id="PF00672">
    <property type="entry name" value="HAMP"/>
    <property type="match status" value="1"/>
</dbReference>
<evidence type="ECO:0000313" key="19">
    <source>
        <dbReference type="Proteomes" id="UP000529795"/>
    </source>
</evidence>
<dbReference type="Proteomes" id="UP000529795">
    <property type="component" value="Unassembled WGS sequence"/>
</dbReference>
<dbReference type="SMART" id="SM00387">
    <property type="entry name" value="HATPase_c"/>
    <property type="match status" value="1"/>
</dbReference>
<evidence type="ECO:0000256" key="11">
    <source>
        <dbReference type="ARBA" id="ARBA00022840"/>
    </source>
</evidence>
<comment type="subcellular location">
    <subcellularLocation>
        <location evidence="2">Cell inner membrane</location>
        <topology evidence="2">Multi-pass membrane protein</topology>
    </subcellularLocation>
</comment>
<dbReference type="EMBL" id="JACIEV010000004">
    <property type="protein sequence ID" value="MBB4153691.1"/>
    <property type="molecule type" value="Genomic_DNA"/>
</dbReference>
<evidence type="ECO:0000256" key="15">
    <source>
        <dbReference type="SAM" id="Phobius"/>
    </source>
</evidence>
<dbReference type="InterPro" id="IPR003660">
    <property type="entry name" value="HAMP_dom"/>
</dbReference>
<reference evidence="18 19" key="1">
    <citation type="submission" date="2020-08" db="EMBL/GenBank/DDBJ databases">
        <title>Genomic Encyclopedia of Type Strains, Phase IV (KMG-IV): sequencing the most valuable type-strain genomes for metagenomic binning, comparative biology and taxonomic classification.</title>
        <authorList>
            <person name="Goeker M."/>
        </authorList>
    </citation>
    <scope>NUCLEOTIDE SEQUENCE [LARGE SCALE GENOMIC DNA]</scope>
    <source>
        <strain evidence="18 19">YC6723</strain>
    </source>
</reference>
<evidence type="ECO:0000256" key="1">
    <source>
        <dbReference type="ARBA" id="ARBA00000085"/>
    </source>
</evidence>
<evidence type="ECO:0000256" key="6">
    <source>
        <dbReference type="ARBA" id="ARBA00022553"/>
    </source>
</evidence>
<dbReference type="InterPro" id="IPR003594">
    <property type="entry name" value="HATPase_dom"/>
</dbReference>
<protein>
    <recommendedName>
        <fullName evidence="3">histidine kinase</fullName>
        <ecNumber evidence="3">2.7.13.3</ecNumber>
    </recommendedName>
</protein>
<proteinExistence type="predicted"/>
<dbReference type="SMART" id="SM00388">
    <property type="entry name" value="HisKA"/>
    <property type="match status" value="1"/>
</dbReference>
<dbReference type="SUPFAM" id="SSF55874">
    <property type="entry name" value="ATPase domain of HSP90 chaperone/DNA topoisomerase II/histidine kinase"/>
    <property type="match status" value="1"/>
</dbReference>
<sequence length="436" mass="47281">MTRPWPAGLVGQIVAILLVTMVVEFGVSTWLYERASQFSVRDDEARRLAEHLVISRALIARRAPAERPAMAADLTTRRYAIDWQPVGAQPATDATFADARSQVIEWEPSLADADVRMMRRPGATLGGVLSLPDGSWLGFRALPPLRDLDLSQGRILLALIPAMALMLIGGLLVRRTLRPMRRLAAAADRFGEGERAYVEEEGPSEVRHTVVAFNRMQARIERLIADRTQALAAVGHDLRTPLARLRLRAESVVDGDSREAIDRDLGEMEAMVASLMAFLGGDADPEAPVLTDVAVLCATMVDDLEDRGLDGYYRGPDHCEMVVRPSSLKRALTNLVDNALHYAGSATLVVAPSAVAVAFTVEDDGPGIPEEQLKRVLEPFVRLDIARPRDTVGFGLGLPIVARIVEAEGGTLTLANRATGGLAATIRLPRRASATL</sequence>
<dbReference type="InterPro" id="IPR004358">
    <property type="entry name" value="Sig_transdc_His_kin-like_C"/>
</dbReference>
<evidence type="ECO:0000256" key="2">
    <source>
        <dbReference type="ARBA" id="ARBA00004429"/>
    </source>
</evidence>
<evidence type="ECO:0000256" key="4">
    <source>
        <dbReference type="ARBA" id="ARBA00022475"/>
    </source>
</evidence>
<dbReference type="CDD" id="cd06225">
    <property type="entry name" value="HAMP"/>
    <property type="match status" value="1"/>
</dbReference>
<keyword evidence="7" id="KW-0808">Transferase</keyword>